<protein>
    <recommendedName>
        <fullName evidence="3">O-methyltransferase domain-containing protein</fullName>
    </recommendedName>
</protein>
<evidence type="ECO:0000313" key="1">
    <source>
        <dbReference type="EMBL" id="KAB8304580.1"/>
    </source>
</evidence>
<dbReference type="PANTHER" id="PTHR43712:SF15">
    <property type="entry name" value="MONODICTYPHENONE CLUSTER TRANSCRIPTIONAL COACTIVATOR MDPA"/>
    <property type="match status" value="1"/>
</dbReference>
<dbReference type="OrthoDB" id="1606438at2759"/>
<keyword evidence="2" id="KW-1185">Reference proteome</keyword>
<reference evidence="1 2" key="1">
    <citation type="submission" date="2019-06" db="EMBL/GenBank/DDBJ databases">
        <title>Genome Sequence of the Brown Rot Fungal Pathogen Monilinia laxa.</title>
        <authorList>
            <person name="De Miccolis Angelini R.M."/>
            <person name="Landi L."/>
            <person name="Abate D."/>
            <person name="Pollastro S."/>
            <person name="Romanazzi G."/>
            <person name="Faretra F."/>
        </authorList>
    </citation>
    <scope>NUCLEOTIDE SEQUENCE [LARGE SCALE GENOMIC DNA]</scope>
    <source>
        <strain evidence="1 2">Mlax316</strain>
    </source>
</reference>
<dbReference type="Proteomes" id="UP000326757">
    <property type="component" value="Unassembled WGS sequence"/>
</dbReference>
<dbReference type="EMBL" id="VIGI01000001">
    <property type="protein sequence ID" value="KAB8304580.1"/>
    <property type="molecule type" value="Genomic_DNA"/>
</dbReference>
<comment type="caution">
    <text evidence="1">The sequence shown here is derived from an EMBL/GenBank/DDBJ whole genome shotgun (WGS) entry which is preliminary data.</text>
</comment>
<proteinExistence type="predicted"/>
<dbReference type="InterPro" id="IPR036390">
    <property type="entry name" value="WH_DNA-bd_sf"/>
</dbReference>
<dbReference type="AlphaFoldDB" id="A0A5N6KL98"/>
<organism evidence="1 2">
    <name type="scientific">Monilinia laxa</name>
    <name type="common">Brown rot fungus</name>
    <name type="synonym">Sclerotinia laxa</name>
    <dbReference type="NCBI Taxonomy" id="61186"/>
    <lineage>
        <taxon>Eukaryota</taxon>
        <taxon>Fungi</taxon>
        <taxon>Dikarya</taxon>
        <taxon>Ascomycota</taxon>
        <taxon>Pezizomycotina</taxon>
        <taxon>Leotiomycetes</taxon>
        <taxon>Helotiales</taxon>
        <taxon>Sclerotiniaceae</taxon>
        <taxon>Monilinia</taxon>
    </lineage>
</organism>
<dbReference type="SUPFAM" id="SSF46785">
    <property type="entry name" value="Winged helix' DNA-binding domain"/>
    <property type="match status" value="1"/>
</dbReference>
<evidence type="ECO:0008006" key="3">
    <source>
        <dbReference type="Google" id="ProtNLM"/>
    </source>
</evidence>
<evidence type="ECO:0000313" key="2">
    <source>
        <dbReference type="Proteomes" id="UP000326757"/>
    </source>
</evidence>
<sequence length="451" mass="49059">MDSLIELETYSNELSLAVKSLATYCRSNNAPLFTDPEAFPEVHQAKRSVLLNIAKIKTLVFEPTDFLKHLASQGGILGCLRWLGEFQILACIPLTGSVSIKDVADLSRVSERHLSRVVHLAASAGFLQLQESLTMHVAHTPLSASFVTNPSLLDAAMFLAECATPAVLQTQSHTLVPRQMNTASQSTKFRRQQSAYLTLAGGLNAEDSVVDNLMQLNWAKIGNSATPAGVHVVEVGAESTTTARSLTTLNPTLRFQMQLNAPRDRDIYMEQQREETFEQQLGIPDPRITITHRPIGVGCPQTATDAAVYILHPPEEPSATLAELKEHLNILRAGNAVMLILTASLLPEPGSIPDPETEATVRSRDLAWLHLQLTTTGEMEMVELLRMIETVSDNSGKLVVINKLRSRNNVVIALAVKYVDHGLGLWSGNDNGDRVGNGFGNGFGSLTANEG</sequence>
<dbReference type="PANTHER" id="PTHR43712">
    <property type="entry name" value="PUTATIVE (AFU_ORTHOLOGUE AFUA_4G14580)-RELATED"/>
    <property type="match status" value="1"/>
</dbReference>
<gene>
    <name evidence="1" type="ORF">EYC80_003959</name>
</gene>
<accession>A0A5N6KL98</accession>
<name>A0A5N6KL98_MONLA</name>